<feature type="region of interest" description="Disordered" evidence="2">
    <location>
        <begin position="829"/>
        <end position="960"/>
    </location>
</feature>
<dbReference type="SUPFAM" id="SSF53756">
    <property type="entry name" value="UDP-Glycosyltransferase/glycogen phosphorylase"/>
    <property type="match status" value="1"/>
</dbReference>
<dbReference type="InterPro" id="IPR004276">
    <property type="entry name" value="GlycoTrans_28_N"/>
</dbReference>
<dbReference type="Pfam" id="PF06722">
    <property type="entry name" value="EryCIII-like_C"/>
    <property type="match status" value="1"/>
</dbReference>
<dbReference type="CDD" id="cd03784">
    <property type="entry name" value="GT1_Gtf-like"/>
    <property type="match status" value="1"/>
</dbReference>
<feature type="compositionally biased region" description="Acidic residues" evidence="2">
    <location>
        <begin position="887"/>
        <end position="899"/>
    </location>
</feature>
<feature type="region of interest" description="Disordered" evidence="2">
    <location>
        <begin position="238"/>
        <end position="258"/>
    </location>
</feature>
<dbReference type="InterPro" id="IPR050426">
    <property type="entry name" value="Glycosyltransferase_28"/>
</dbReference>
<feature type="region of interest" description="Disordered" evidence="2">
    <location>
        <begin position="1"/>
        <end position="187"/>
    </location>
</feature>
<dbReference type="Proteomes" id="UP000774617">
    <property type="component" value="Unassembled WGS sequence"/>
</dbReference>
<comment type="caution">
    <text evidence="5">The sequence shown here is derived from an EMBL/GenBank/DDBJ whole genome shotgun (WGS) entry which is preliminary data.</text>
</comment>
<feature type="compositionally biased region" description="Basic and acidic residues" evidence="2">
    <location>
        <begin position="1272"/>
        <end position="1291"/>
    </location>
</feature>
<feature type="compositionally biased region" description="Basic residues" evidence="2">
    <location>
        <begin position="1165"/>
        <end position="1183"/>
    </location>
</feature>
<feature type="compositionally biased region" description="Low complexity" evidence="2">
    <location>
        <begin position="934"/>
        <end position="944"/>
    </location>
</feature>
<evidence type="ECO:0000259" key="4">
    <source>
        <dbReference type="Pfam" id="PF06722"/>
    </source>
</evidence>
<dbReference type="Gene3D" id="3.40.50.2000">
    <property type="entry name" value="Glycogen Phosphorylase B"/>
    <property type="match status" value="2"/>
</dbReference>
<accession>A0ABQ8GEI0</accession>
<keyword evidence="6" id="KW-1185">Reference proteome</keyword>
<feature type="compositionally biased region" description="Low complexity" evidence="2">
    <location>
        <begin position="134"/>
        <end position="146"/>
    </location>
</feature>
<name>A0ABQ8GEI0_9PEZI</name>
<dbReference type="EMBL" id="JAGTJR010000010">
    <property type="protein sequence ID" value="KAH7053351.1"/>
    <property type="molecule type" value="Genomic_DNA"/>
</dbReference>
<evidence type="ECO:0000259" key="3">
    <source>
        <dbReference type="Pfam" id="PF03033"/>
    </source>
</evidence>
<reference evidence="5 6" key="1">
    <citation type="journal article" date="2021" name="Nat. Commun.">
        <title>Genetic determinants of endophytism in the Arabidopsis root mycobiome.</title>
        <authorList>
            <person name="Mesny F."/>
            <person name="Miyauchi S."/>
            <person name="Thiergart T."/>
            <person name="Pickel B."/>
            <person name="Atanasova L."/>
            <person name="Karlsson M."/>
            <person name="Huettel B."/>
            <person name="Barry K.W."/>
            <person name="Haridas S."/>
            <person name="Chen C."/>
            <person name="Bauer D."/>
            <person name="Andreopoulos W."/>
            <person name="Pangilinan J."/>
            <person name="LaButti K."/>
            <person name="Riley R."/>
            <person name="Lipzen A."/>
            <person name="Clum A."/>
            <person name="Drula E."/>
            <person name="Henrissat B."/>
            <person name="Kohler A."/>
            <person name="Grigoriev I.V."/>
            <person name="Martin F.M."/>
            <person name="Hacquard S."/>
        </authorList>
    </citation>
    <scope>NUCLEOTIDE SEQUENCE [LARGE SCALE GENOMIC DNA]</scope>
    <source>
        <strain evidence="5 6">MPI-SDFR-AT-0080</strain>
    </source>
</reference>
<feature type="compositionally biased region" description="Basic and acidic residues" evidence="2">
    <location>
        <begin position="846"/>
        <end position="855"/>
    </location>
</feature>
<organism evidence="5 6">
    <name type="scientific">Macrophomina phaseolina</name>
    <dbReference type="NCBI Taxonomy" id="35725"/>
    <lineage>
        <taxon>Eukaryota</taxon>
        <taxon>Fungi</taxon>
        <taxon>Dikarya</taxon>
        <taxon>Ascomycota</taxon>
        <taxon>Pezizomycotina</taxon>
        <taxon>Dothideomycetes</taxon>
        <taxon>Dothideomycetes incertae sedis</taxon>
        <taxon>Botryosphaeriales</taxon>
        <taxon>Botryosphaeriaceae</taxon>
        <taxon>Macrophomina</taxon>
    </lineage>
</organism>
<dbReference type="PANTHER" id="PTHR48050:SF5">
    <property type="entry name" value="UDP-GLUCOSE,STEROL TRANSFERASE"/>
    <property type="match status" value="1"/>
</dbReference>
<feature type="compositionally biased region" description="Basic and acidic residues" evidence="2">
    <location>
        <begin position="105"/>
        <end position="125"/>
    </location>
</feature>
<keyword evidence="1" id="KW-0808">Transferase</keyword>
<feature type="domain" description="Glycosyltransferase family 28 N-terminal" evidence="3">
    <location>
        <begin position="288"/>
        <end position="447"/>
    </location>
</feature>
<feature type="compositionally biased region" description="Basic and acidic residues" evidence="2">
    <location>
        <begin position="1149"/>
        <end position="1160"/>
    </location>
</feature>
<feature type="compositionally biased region" description="Low complexity" evidence="2">
    <location>
        <begin position="1204"/>
        <end position="1216"/>
    </location>
</feature>
<feature type="compositionally biased region" description="Polar residues" evidence="2">
    <location>
        <begin position="1220"/>
        <end position="1234"/>
    </location>
</feature>
<dbReference type="PANTHER" id="PTHR48050">
    <property type="entry name" value="STEROL 3-BETA-GLUCOSYLTRANSFERASE"/>
    <property type="match status" value="1"/>
</dbReference>
<feature type="region of interest" description="Disordered" evidence="2">
    <location>
        <begin position="1136"/>
        <end position="1303"/>
    </location>
</feature>
<dbReference type="InterPro" id="IPR002213">
    <property type="entry name" value="UDP_glucos_trans"/>
</dbReference>
<protein>
    <submittedName>
        <fullName evidence="5">CHIP6 protein</fullName>
    </submittedName>
</protein>
<proteinExistence type="predicted"/>
<feature type="compositionally biased region" description="Low complexity" evidence="2">
    <location>
        <begin position="1251"/>
        <end position="1267"/>
    </location>
</feature>
<feature type="domain" description="Erythromycin biosynthesis protein CIII-like C-terminal" evidence="4">
    <location>
        <begin position="609"/>
        <end position="708"/>
    </location>
</feature>
<feature type="compositionally biased region" description="Low complexity" evidence="2">
    <location>
        <begin position="900"/>
        <end position="924"/>
    </location>
</feature>
<evidence type="ECO:0000256" key="1">
    <source>
        <dbReference type="ARBA" id="ARBA00022679"/>
    </source>
</evidence>
<evidence type="ECO:0000256" key="2">
    <source>
        <dbReference type="SAM" id="MobiDB-lite"/>
    </source>
</evidence>
<evidence type="ECO:0000313" key="6">
    <source>
        <dbReference type="Proteomes" id="UP000774617"/>
    </source>
</evidence>
<gene>
    <name evidence="5" type="ORF">B0J12DRAFT_727588</name>
</gene>
<evidence type="ECO:0000313" key="5">
    <source>
        <dbReference type="EMBL" id="KAH7053351.1"/>
    </source>
</evidence>
<dbReference type="InterPro" id="IPR010610">
    <property type="entry name" value="EryCIII-like_C"/>
</dbReference>
<feature type="compositionally biased region" description="Basic and acidic residues" evidence="2">
    <location>
        <begin position="83"/>
        <end position="93"/>
    </location>
</feature>
<sequence length="1330" mass="144857">MAGQQEPSPVLADGQGRLVLPSPLLPETAGMTELISPRPRGTSDGSSLTFPPSRPSDDRSPASSTAKTSIPASPHSKSTPDPAIRRKLIERSASEGLPVALRVSLAEKRAATSEMPSHLRGDHPFFYDFDEYSPSDSDSSSSSSDDTAQQQAEAPTRAKLKRRPAHKSLEQAPELSAPGDDAPDKRYSRFAVGNQYFKTRGKVSKLDGRLKISVSETANSGWLAKALGSGIRHHLGLKKEQDRQEDAQSPVDSQEQRHAAPALEAFQCERLDEGDGIQAPKQLPKLNIVIIVIGSRGDIQPFLKVGKILKNDHGHRVRIATHPAFKEFVEKDSGLEFFSVGGDPSELMAFMVKNPGLIPSVETVKAGEIGKRRKSMYEMFNGMWRACINTTDDENDKNNLKMMGDKNPFIADAIIANPPSFAHVHIAERLGVPLHMIFTFPYTPTTQFPHPLANIKQSNIDESYTNFMSYPLVEMMTWQGLGDLVNKFRVKNLGLDPVSTLWAPGQLYRLKVPYTYMWSPTLVPKPADWGPEVNVTGFTFLDLASSFTPPDALTKFLDSGEPPVYIGFGSIVVEDPDAFTQMIFEAVTKAGVRALVSKGWGGLGGEDDAPENVFLLDNTPHDWLFPRVSAVVHHGGAGTTAIGLKCGKPTMIVPFFGDQPFWGAMVAKAKAGAHECIPYKKLNAERLAEGIKQCLSDEARHNAATIAAHIEAEGDGAANAVAAFHSSLPLSAGEEHSMRCAILPERVAAWQVKEKGKWKKRSFKLSPLAAEILIEQKRLRWSDLRLARTYDWNDFEGPGEPISGVGGAVTGTVVEATQGIGSVPRDIVKSVKKHSRHEQKKRMLARKQEKTRKSLEAAALEDGTAAQHSPTTELAAPRESVESVTSLDDDHDDDEDDENTPQQTQETRQQQQNDPAPTTTANTPQHGLRRPNAPTRTSTTLSTLIPPPDPLPTELCRSTGKGVKQTASALARAPVDLAFALAQGFHNAPRLYGDDTVRAPARITGMRSALRAARHEFTYGVYDGWTGLWRQPVRGWKEKGWSGAARGVGLGVGGLVLKNVSAMVGPVGFCAKGVQREAGRLRRGGPGEGRYLGFVRRARLLQGRGEERGLGAEGERRVMMERVLRAFDLLEKAAEEGRAGGRKEKRKGRVDGEAKKEIEPGQRPVPRRRSTLKKKRPPPKKSSKSAQQQQSPGGVDGQANQQQLGAPPLTALPTLPRIEPTSQGLRRGLSTMSKRSGHVFDADDDAVPSTAAPQQPADQQKQQQQQQFESFRFNDDESSRITPEAKGKDSMAEEFVPGKAEGPALVRGESTTLDFALLRGNGGERGITAS</sequence>
<feature type="compositionally biased region" description="Polar residues" evidence="2">
    <location>
        <begin position="65"/>
        <end position="79"/>
    </location>
</feature>
<dbReference type="Pfam" id="PF03033">
    <property type="entry name" value="Glyco_transf_28"/>
    <property type="match status" value="1"/>
</dbReference>
<feature type="compositionally biased region" description="Basic residues" evidence="2">
    <location>
        <begin position="830"/>
        <end position="845"/>
    </location>
</feature>